<dbReference type="NCBIfam" id="TIGR00711">
    <property type="entry name" value="efflux_EmrB"/>
    <property type="match status" value="1"/>
</dbReference>
<keyword evidence="3" id="KW-0813">Transport</keyword>
<dbReference type="Gene3D" id="1.20.1720.10">
    <property type="entry name" value="Multidrug resistance protein D"/>
    <property type="match status" value="1"/>
</dbReference>
<evidence type="ECO:0000259" key="10">
    <source>
        <dbReference type="PROSITE" id="PS50850"/>
    </source>
</evidence>
<proteinExistence type="inferred from homology"/>
<dbReference type="InterPro" id="IPR004638">
    <property type="entry name" value="EmrB-like"/>
</dbReference>
<dbReference type="RefSeq" id="WP_221243177.1">
    <property type="nucleotide sequence ID" value="NZ_JACHNU010000006.1"/>
</dbReference>
<evidence type="ECO:0000256" key="4">
    <source>
        <dbReference type="ARBA" id="ARBA00022475"/>
    </source>
</evidence>
<evidence type="ECO:0000256" key="5">
    <source>
        <dbReference type="ARBA" id="ARBA00022692"/>
    </source>
</evidence>
<dbReference type="InterPro" id="IPR011701">
    <property type="entry name" value="MFS"/>
</dbReference>
<comment type="subcellular location">
    <subcellularLocation>
        <location evidence="1">Cell membrane</location>
        <topology evidence="1">Multi-pass membrane protein</topology>
    </subcellularLocation>
</comment>
<dbReference type="PRINTS" id="PR01036">
    <property type="entry name" value="TCRTETB"/>
</dbReference>
<keyword evidence="5 9" id="KW-0812">Transmembrane</keyword>
<feature type="region of interest" description="Disordered" evidence="8">
    <location>
        <begin position="508"/>
        <end position="527"/>
    </location>
</feature>
<dbReference type="PANTHER" id="PTHR23501:SF197">
    <property type="entry name" value="COMD"/>
    <property type="match status" value="1"/>
</dbReference>
<keyword evidence="4" id="KW-1003">Cell membrane</keyword>
<feature type="transmembrane region" description="Helical" evidence="9">
    <location>
        <begin position="53"/>
        <end position="71"/>
    </location>
</feature>
<keyword evidence="6 9" id="KW-1133">Transmembrane helix</keyword>
<dbReference type="Proteomes" id="UP000585272">
    <property type="component" value="Unassembled WGS sequence"/>
</dbReference>
<feature type="transmembrane region" description="Helical" evidence="9">
    <location>
        <begin position="273"/>
        <end position="298"/>
    </location>
</feature>
<comment type="caution">
    <text evidence="11">The sequence shown here is derived from an EMBL/GenBank/DDBJ whole genome shotgun (WGS) entry which is preliminary data.</text>
</comment>
<dbReference type="SUPFAM" id="SSF103473">
    <property type="entry name" value="MFS general substrate transporter"/>
    <property type="match status" value="1"/>
</dbReference>
<feature type="transmembrane region" description="Helical" evidence="9">
    <location>
        <begin position="469"/>
        <end position="494"/>
    </location>
</feature>
<feature type="transmembrane region" description="Helical" evidence="9">
    <location>
        <begin position="364"/>
        <end position="389"/>
    </location>
</feature>
<sequence>MSAHEGPAPMTHREVLEALSGLMLGMLVAILSSTVVSTSLPRIISDLGGGQSSFTWVVTATLLAMTVTTPIWGKLADLFDRKLLVQTSLAIFTIGSMLAGLSQSTGWLIGCRVLQGIGAGGLTALVQVVLSDLISPRERGRYMGYLGAVMAVGTVGGPLVGGLLTDSVGWRWNFFVGVPVALAALVVLQRTLHLPARSKRKVHIDVPGAVLLSAGVSLLLIWVSLAGQQYDWLSTQTALMVPGALILVALAIWVESRAPEPLVPLSLFRDRTVVLAVLGSVAVGVAMFGTSVFLSQYLQIARGESPTASGLLTLPMVLGVMISSTLIGQLVAKTGRYKKWMLTGSVLLTAGMALMGTIDEKTSFVELGAFMAVLGAGVGMMMQNLVLVVQNSVAVTVTGAATALVAFFRSLAGATGVAALGAVLASRTSSEIASGLSAAGVDPSAIDSGGALPRISELPPPIQGIVEHAYGVGVAEIFLVAAPFGLLALLVIALMRERPLGERSGIELAEEAGEVAPPARAAEPARA</sequence>
<evidence type="ECO:0000256" key="8">
    <source>
        <dbReference type="SAM" id="MobiDB-lite"/>
    </source>
</evidence>
<dbReference type="Pfam" id="PF07690">
    <property type="entry name" value="MFS_1"/>
    <property type="match status" value="1"/>
</dbReference>
<dbReference type="EMBL" id="JACHNU010000006">
    <property type="protein sequence ID" value="MBB4664202.1"/>
    <property type="molecule type" value="Genomic_DNA"/>
</dbReference>
<feature type="transmembrane region" description="Helical" evidence="9">
    <location>
        <begin position="401"/>
        <end position="425"/>
    </location>
</feature>
<evidence type="ECO:0000256" key="2">
    <source>
        <dbReference type="ARBA" id="ARBA00007520"/>
    </source>
</evidence>
<feature type="transmembrane region" description="Helical" evidence="9">
    <location>
        <begin position="142"/>
        <end position="164"/>
    </location>
</feature>
<dbReference type="GO" id="GO:0005886">
    <property type="term" value="C:plasma membrane"/>
    <property type="evidence" value="ECO:0007669"/>
    <property type="project" value="UniProtKB-SubCell"/>
</dbReference>
<reference evidence="11 12" key="1">
    <citation type="submission" date="2020-08" db="EMBL/GenBank/DDBJ databases">
        <title>Genomic Encyclopedia of Archaeal and Bacterial Type Strains, Phase II (KMG-II): from individual species to whole genera.</title>
        <authorList>
            <person name="Goeker M."/>
        </authorList>
    </citation>
    <scope>NUCLEOTIDE SEQUENCE [LARGE SCALE GENOMIC DNA]</scope>
    <source>
        <strain evidence="11 12">DSM 23288</strain>
    </source>
</reference>
<keyword evidence="12" id="KW-1185">Reference proteome</keyword>
<accession>A0A840IH19</accession>
<evidence type="ECO:0000256" key="6">
    <source>
        <dbReference type="ARBA" id="ARBA00022989"/>
    </source>
</evidence>
<dbReference type="FunFam" id="1.20.1720.10:FF:000004">
    <property type="entry name" value="EmrB/QacA family drug resistance transporter"/>
    <property type="match status" value="1"/>
</dbReference>
<comment type="similarity">
    <text evidence="2">Belongs to the major facilitator superfamily. TCR/Tet family.</text>
</comment>
<feature type="compositionally biased region" description="Low complexity" evidence="8">
    <location>
        <begin position="514"/>
        <end position="527"/>
    </location>
</feature>
<feature type="transmembrane region" description="Helical" evidence="9">
    <location>
        <begin position="340"/>
        <end position="358"/>
    </location>
</feature>
<evidence type="ECO:0000256" key="1">
    <source>
        <dbReference type="ARBA" id="ARBA00004651"/>
    </source>
</evidence>
<feature type="transmembrane region" description="Helical" evidence="9">
    <location>
        <begin position="21"/>
        <end position="41"/>
    </location>
</feature>
<evidence type="ECO:0000256" key="7">
    <source>
        <dbReference type="ARBA" id="ARBA00023136"/>
    </source>
</evidence>
<feature type="transmembrane region" description="Helical" evidence="9">
    <location>
        <begin position="170"/>
        <end position="188"/>
    </location>
</feature>
<evidence type="ECO:0000313" key="11">
    <source>
        <dbReference type="EMBL" id="MBB4664202.1"/>
    </source>
</evidence>
<keyword evidence="7 9" id="KW-0472">Membrane</keyword>
<feature type="transmembrane region" description="Helical" evidence="9">
    <location>
        <begin position="310"/>
        <end position="328"/>
    </location>
</feature>
<dbReference type="PANTHER" id="PTHR23501">
    <property type="entry name" value="MAJOR FACILITATOR SUPERFAMILY"/>
    <property type="match status" value="1"/>
</dbReference>
<evidence type="ECO:0000313" key="12">
    <source>
        <dbReference type="Proteomes" id="UP000585272"/>
    </source>
</evidence>
<gene>
    <name evidence="11" type="ORF">BDZ31_003805</name>
</gene>
<dbReference type="CDD" id="cd17502">
    <property type="entry name" value="MFS_Azr1_MDR_like"/>
    <property type="match status" value="1"/>
</dbReference>
<organism evidence="11 12">
    <name type="scientific">Conexibacter arvalis</name>
    <dbReference type="NCBI Taxonomy" id="912552"/>
    <lineage>
        <taxon>Bacteria</taxon>
        <taxon>Bacillati</taxon>
        <taxon>Actinomycetota</taxon>
        <taxon>Thermoleophilia</taxon>
        <taxon>Solirubrobacterales</taxon>
        <taxon>Conexibacteraceae</taxon>
        <taxon>Conexibacter</taxon>
    </lineage>
</organism>
<dbReference type="InterPro" id="IPR020846">
    <property type="entry name" value="MFS_dom"/>
</dbReference>
<feature type="transmembrane region" description="Helical" evidence="9">
    <location>
        <begin position="83"/>
        <end position="101"/>
    </location>
</feature>
<protein>
    <submittedName>
        <fullName evidence="11">EmrB/QacA subfamily drug resistance transporter</fullName>
    </submittedName>
</protein>
<dbReference type="Gene3D" id="1.20.1250.20">
    <property type="entry name" value="MFS general substrate transporter like domains"/>
    <property type="match status" value="1"/>
</dbReference>
<dbReference type="GO" id="GO:0022857">
    <property type="term" value="F:transmembrane transporter activity"/>
    <property type="evidence" value="ECO:0007669"/>
    <property type="project" value="InterPro"/>
</dbReference>
<dbReference type="AlphaFoldDB" id="A0A840IH19"/>
<feature type="transmembrane region" description="Helical" evidence="9">
    <location>
        <begin position="209"/>
        <end position="227"/>
    </location>
</feature>
<name>A0A840IH19_9ACTN</name>
<dbReference type="PROSITE" id="PS50850">
    <property type="entry name" value="MFS"/>
    <property type="match status" value="1"/>
</dbReference>
<feature type="domain" description="Major facilitator superfamily (MFS) profile" evidence="10">
    <location>
        <begin position="18"/>
        <end position="500"/>
    </location>
</feature>
<feature type="transmembrane region" description="Helical" evidence="9">
    <location>
        <begin position="233"/>
        <end position="253"/>
    </location>
</feature>
<feature type="transmembrane region" description="Helical" evidence="9">
    <location>
        <begin position="107"/>
        <end position="130"/>
    </location>
</feature>
<evidence type="ECO:0000256" key="3">
    <source>
        <dbReference type="ARBA" id="ARBA00022448"/>
    </source>
</evidence>
<dbReference type="InterPro" id="IPR036259">
    <property type="entry name" value="MFS_trans_sf"/>
</dbReference>
<evidence type="ECO:0000256" key="9">
    <source>
        <dbReference type="SAM" id="Phobius"/>
    </source>
</evidence>